<name>A0A0X8HHD8_9GAMM</name>
<organism evidence="2 3">
    <name type="scientific">Halomonas chromatireducens</name>
    <dbReference type="NCBI Taxonomy" id="507626"/>
    <lineage>
        <taxon>Bacteria</taxon>
        <taxon>Pseudomonadati</taxon>
        <taxon>Pseudomonadota</taxon>
        <taxon>Gammaproteobacteria</taxon>
        <taxon>Oceanospirillales</taxon>
        <taxon>Halomonadaceae</taxon>
        <taxon>Halomonas</taxon>
    </lineage>
</organism>
<dbReference type="KEGG" id="hco:LOKO_03630"/>
<dbReference type="InterPro" id="IPR046634">
    <property type="entry name" value="DUF6746"/>
</dbReference>
<proteinExistence type="predicted"/>
<evidence type="ECO:0000256" key="1">
    <source>
        <dbReference type="SAM" id="SignalP"/>
    </source>
</evidence>
<evidence type="ECO:0000313" key="3">
    <source>
        <dbReference type="Proteomes" id="UP000063387"/>
    </source>
</evidence>
<dbReference type="RefSeq" id="WP_066452037.1">
    <property type="nucleotide sequence ID" value="NZ_CP014226.1"/>
</dbReference>
<keyword evidence="1" id="KW-0732">Signal</keyword>
<dbReference type="Proteomes" id="UP000063387">
    <property type="component" value="Chromosome"/>
</dbReference>
<sequence>MKQLLISGFLVALMATAAHADDHGQQGAGQAATDLETAMDLLVLENARLDVLLEKEQLSEEELALIEQMSINLANALALIHEEVGEMATLMEEVQSSAADGDGQRVRESGRTYLDTIQPLVKEPVAPRFHLEDNGEEAARQE</sequence>
<dbReference type="AlphaFoldDB" id="A0A0X8HHD8"/>
<evidence type="ECO:0000313" key="2">
    <source>
        <dbReference type="EMBL" id="AMD02670.1"/>
    </source>
</evidence>
<feature type="signal peptide" evidence="1">
    <location>
        <begin position="1"/>
        <end position="20"/>
    </location>
</feature>
<keyword evidence="3" id="KW-1185">Reference proteome</keyword>
<gene>
    <name evidence="2" type="ORF">LOKO_03630</name>
</gene>
<dbReference type="Pfam" id="PF20531">
    <property type="entry name" value="DUF6746"/>
    <property type="match status" value="1"/>
</dbReference>
<dbReference type="EMBL" id="CP014226">
    <property type="protein sequence ID" value="AMD02670.1"/>
    <property type="molecule type" value="Genomic_DNA"/>
</dbReference>
<reference evidence="2 3" key="1">
    <citation type="journal article" date="2016" name="Genome Announc.">
        <title>Draft Genome Sequence of 'Halomonas chromatireducens' Strain AGD 8-3, a Haloalkaliphilic Chromate- and Selenite-Reducing Gammaproteobacterium.</title>
        <authorList>
            <person name="Sharko F.S."/>
            <person name="Shapovalova A.A."/>
            <person name="Tsygankova S.V."/>
            <person name="Komova A.V."/>
            <person name="Boulygina E.S."/>
            <person name="Teslyuk A.B."/>
            <person name="Gotovtsev P.M."/>
            <person name="Namsaraev Z.B."/>
            <person name="Khijniak T.V."/>
            <person name="Nedoluzhko A.V."/>
            <person name="Vasilov R.G."/>
        </authorList>
    </citation>
    <scope>NUCLEOTIDE SEQUENCE [LARGE SCALE GENOMIC DNA]</scope>
    <source>
        <strain evidence="2 3">AGD 8-3</strain>
    </source>
</reference>
<protein>
    <submittedName>
        <fullName evidence="2">Uncharacterized protein</fullName>
    </submittedName>
</protein>
<reference evidence="2 3" key="2">
    <citation type="submission" date="2016-02" db="EMBL/GenBank/DDBJ databases">
        <authorList>
            <person name="Wen L."/>
            <person name="He K."/>
            <person name="Yang H."/>
        </authorList>
    </citation>
    <scope>NUCLEOTIDE SEQUENCE [LARGE SCALE GENOMIC DNA]</scope>
    <source>
        <strain evidence="2 3">AGD 8-3</strain>
    </source>
</reference>
<feature type="chain" id="PRO_5007066909" evidence="1">
    <location>
        <begin position="21"/>
        <end position="142"/>
    </location>
</feature>
<accession>A0A0X8HHD8</accession>
<dbReference type="PATRIC" id="fig|507626.3.peg.3631"/>
<dbReference type="OrthoDB" id="5975812at2"/>